<keyword evidence="2 4" id="KW-0378">Hydrolase</keyword>
<evidence type="ECO:0000313" key="4">
    <source>
        <dbReference type="EMBL" id="MEQ2468058.1"/>
    </source>
</evidence>
<name>A0ABV1F3U4_9BACI</name>
<dbReference type="Proteomes" id="UP001465426">
    <property type="component" value="Unassembled WGS sequence"/>
</dbReference>
<comment type="similarity">
    <text evidence="1">Belongs to the isochorismatase family.</text>
</comment>
<evidence type="ECO:0000313" key="5">
    <source>
        <dbReference type="Proteomes" id="UP001465426"/>
    </source>
</evidence>
<dbReference type="CDD" id="cd00431">
    <property type="entry name" value="cysteine_hydrolases"/>
    <property type="match status" value="1"/>
</dbReference>
<dbReference type="EMBL" id="JBBMFN010000075">
    <property type="protein sequence ID" value="MEQ2468058.1"/>
    <property type="molecule type" value="Genomic_DNA"/>
</dbReference>
<dbReference type="SUPFAM" id="SSF52499">
    <property type="entry name" value="Isochorismatase-like hydrolases"/>
    <property type="match status" value="1"/>
</dbReference>
<evidence type="ECO:0000259" key="3">
    <source>
        <dbReference type="Pfam" id="PF00857"/>
    </source>
</evidence>
<dbReference type="InterPro" id="IPR036380">
    <property type="entry name" value="Isochorismatase-like_sf"/>
</dbReference>
<dbReference type="Pfam" id="PF00857">
    <property type="entry name" value="Isochorismatase"/>
    <property type="match status" value="1"/>
</dbReference>
<dbReference type="EC" id="3.-.-.-" evidence="4"/>
<keyword evidence="5" id="KW-1185">Reference proteome</keyword>
<feature type="domain" description="Isochorismatase-like" evidence="3">
    <location>
        <begin position="6"/>
        <end position="167"/>
    </location>
</feature>
<dbReference type="RefSeq" id="WP_235252514.1">
    <property type="nucleotide sequence ID" value="NZ_JBBMFN010000075.1"/>
</dbReference>
<protein>
    <submittedName>
        <fullName evidence="4">Isochorismatase family cysteine hydrolase</fullName>
        <ecNumber evidence="4">3.-.-.-</ecNumber>
    </submittedName>
</protein>
<accession>A0ABV1F3U4</accession>
<dbReference type="PANTHER" id="PTHR43540:SF6">
    <property type="entry name" value="ISOCHORISMATASE-LIKE DOMAIN-CONTAINING PROTEIN"/>
    <property type="match status" value="1"/>
</dbReference>
<evidence type="ECO:0000256" key="1">
    <source>
        <dbReference type="ARBA" id="ARBA00006336"/>
    </source>
</evidence>
<reference evidence="4 5" key="1">
    <citation type="submission" date="2024-03" db="EMBL/GenBank/DDBJ databases">
        <title>Human intestinal bacterial collection.</title>
        <authorList>
            <person name="Pauvert C."/>
            <person name="Hitch T.C.A."/>
            <person name="Clavel T."/>
        </authorList>
    </citation>
    <scope>NUCLEOTIDE SEQUENCE [LARGE SCALE GENOMIC DNA]</scope>
    <source>
        <strain evidence="4 5">CLA-SR-H024</strain>
    </source>
</reference>
<dbReference type="InterPro" id="IPR000868">
    <property type="entry name" value="Isochorismatase-like_dom"/>
</dbReference>
<dbReference type="InterPro" id="IPR050272">
    <property type="entry name" value="Isochorismatase-like_hydrls"/>
</dbReference>
<proteinExistence type="inferred from homology"/>
<sequence length="187" mass="21420">MESSETALLIIDMINDFNFEHGNILAEKALKIADQIQLLKKQCEKENIPIIYINDHYNLWQAELNKVIEYCKNEKSESVIGKIKPTDKDYFLIKPRHSAFYGTALHTLLTQLQVKKLILSGIAGNICVLFTANDAYMREYPLLIPDNCIASVDDEDNHYAIRMMKNVMRAKIFTFKENTSISPLSSS</sequence>
<comment type="caution">
    <text evidence="4">The sequence shown here is derived from an EMBL/GenBank/DDBJ whole genome shotgun (WGS) entry which is preliminary data.</text>
</comment>
<dbReference type="Gene3D" id="3.40.50.850">
    <property type="entry name" value="Isochorismatase-like"/>
    <property type="match status" value="1"/>
</dbReference>
<organism evidence="4 5">
    <name type="scientific">Niallia hominis</name>
    <dbReference type="NCBI Taxonomy" id="3133173"/>
    <lineage>
        <taxon>Bacteria</taxon>
        <taxon>Bacillati</taxon>
        <taxon>Bacillota</taxon>
        <taxon>Bacilli</taxon>
        <taxon>Bacillales</taxon>
        <taxon>Bacillaceae</taxon>
        <taxon>Niallia</taxon>
    </lineage>
</organism>
<dbReference type="PANTHER" id="PTHR43540">
    <property type="entry name" value="PEROXYUREIDOACRYLATE/UREIDOACRYLATE AMIDOHYDROLASE-RELATED"/>
    <property type="match status" value="1"/>
</dbReference>
<gene>
    <name evidence="4" type="ORF">WMO63_20575</name>
</gene>
<evidence type="ECO:0000256" key="2">
    <source>
        <dbReference type="ARBA" id="ARBA00022801"/>
    </source>
</evidence>
<dbReference type="GO" id="GO:0016787">
    <property type="term" value="F:hydrolase activity"/>
    <property type="evidence" value="ECO:0007669"/>
    <property type="project" value="UniProtKB-KW"/>
</dbReference>